<evidence type="ECO:0000313" key="2">
    <source>
        <dbReference type="EMBL" id="JAA68863.1"/>
    </source>
</evidence>
<sequence length="108" mass="11927">MARLIGIFLVILLAYQCADVVFGAVAEKDIPGFVPHKKSFLEKLKDLCHKSYRTRVVAALNLRRCTVTCATSVLPGIFGAPDTVTLKSYEPCDWNAQCMDKQGCVYIA</sequence>
<organism evidence="2">
    <name type="scientific">Ixodes ricinus</name>
    <name type="common">Common tick</name>
    <name type="synonym">Acarus ricinus</name>
    <dbReference type="NCBI Taxonomy" id="34613"/>
    <lineage>
        <taxon>Eukaryota</taxon>
        <taxon>Metazoa</taxon>
        <taxon>Ecdysozoa</taxon>
        <taxon>Arthropoda</taxon>
        <taxon>Chelicerata</taxon>
        <taxon>Arachnida</taxon>
        <taxon>Acari</taxon>
        <taxon>Parasitiformes</taxon>
        <taxon>Ixodida</taxon>
        <taxon>Ixodoidea</taxon>
        <taxon>Ixodidae</taxon>
        <taxon>Ixodinae</taxon>
        <taxon>Ixodes</taxon>
    </lineage>
</organism>
<protein>
    <submittedName>
        <fullName evidence="2">Putative ixodes 8-cys protein</fullName>
    </submittedName>
</protein>
<dbReference type="AlphaFoldDB" id="A0A0K8RDC1"/>
<feature type="chain" id="PRO_5005517301" evidence="1">
    <location>
        <begin position="24"/>
        <end position="108"/>
    </location>
</feature>
<name>A0A0K8RDC1_IXORI</name>
<proteinExistence type="evidence at transcript level"/>
<accession>A0A0K8RDC1</accession>
<feature type="signal peptide" evidence="1">
    <location>
        <begin position="1"/>
        <end position="23"/>
    </location>
</feature>
<dbReference type="EMBL" id="GADI01004945">
    <property type="protein sequence ID" value="JAA68863.1"/>
    <property type="molecule type" value="mRNA"/>
</dbReference>
<keyword evidence="1" id="KW-0732">Signal</keyword>
<evidence type="ECO:0000256" key="1">
    <source>
        <dbReference type="SAM" id="SignalP"/>
    </source>
</evidence>
<reference evidence="2" key="1">
    <citation type="submission" date="2012-12" db="EMBL/GenBank/DDBJ databases">
        <title>Identification and characterization of a phenylalanine ammonia-lyase gene family in Isatis indigotica Fort.</title>
        <authorList>
            <person name="Liu Q."/>
            <person name="Chen J."/>
            <person name="Zhou X."/>
            <person name="Di P."/>
            <person name="Xiao Y."/>
            <person name="Xuan H."/>
            <person name="Zhang L."/>
            <person name="Chen W."/>
        </authorList>
    </citation>
    <scope>NUCLEOTIDE SEQUENCE</scope>
    <source>
        <tissue evidence="2">Salivary gland</tissue>
    </source>
</reference>